<keyword evidence="2" id="KW-0479">Metal-binding</keyword>
<dbReference type="GO" id="GO:0008270">
    <property type="term" value="F:zinc ion binding"/>
    <property type="evidence" value="ECO:0007669"/>
    <property type="project" value="UniProtKB-KW"/>
</dbReference>
<comment type="caution">
    <text evidence="10">The sequence shown here is derived from an EMBL/GenBank/DDBJ whole genome shotgun (WGS) entry which is preliminary data.</text>
</comment>
<dbReference type="SUPFAM" id="SSF57667">
    <property type="entry name" value="beta-beta-alpha zinc fingers"/>
    <property type="match status" value="1"/>
</dbReference>
<keyword evidence="3" id="KW-0677">Repeat</keyword>
<dbReference type="Proteomes" id="UP001432146">
    <property type="component" value="Unassembled WGS sequence"/>
</dbReference>
<reference evidence="10 11" key="1">
    <citation type="submission" date="2024-05" db="EMBL/GenBank/DDBJ databases">
        <title>The nuclear and mitochondrial genome assemblies of Tetragonisca angustula (Apidae: Meliponini), a tiny yet remarkable pollinator in the Neotropics.</title>
        <authorList>
            <person name="Ferrari R."/>
            <person name="Ricardo P.C."/>
            <person name="Dias F.C."/>
            <person name="Araujo N.S."/>
            <person name="Soares D.O."/>
            <person name="Zhou Q.-S."/>
            <person name="Zhu C.-D."/>
            <person name="Coutinho L."/>
            <person name="Airas M.C."/>
            <person name="Batista T.M."/>
        </authorList>
    </citation>
    <scope>NUCLEOTIDE SEQUENCE [LARGE SCALE GENOMIC DNA]</scope>
    <source>
        <strain evidence="10">ASF017062</strain>
        <tissue evidence="10">Abdomen</tissue>
    </source>
</reference>
<keyword evidence="11" id="KW-1185">Reference proteome</keyword>
<dbReference type="AlphaFoldDB" id="A0AAW0ZLB1"/>
<evidence type="ECO:0000256" key="4">
    <source>
        <dbReference type="ARBA" id="ARBA00022771"/>
    </source>
</evidence>
<evidence type="ECO:0000256" key="7">
    <source>
        <dbReference type="ARBA" id="ARBA00023242"/>
    </source>
</evidence>
<dbReference type="PANTHER" id="PTHR16515:SF49">
    <property type="entry name" value="GASTRULA ZINC FINGER PROTEIN XLCGF49.1-LIKE-RELATED"/>
    <property type="match status" value="1"/>
</dbReference>
<dbReference type="InterPro" id="IPR036236">
    <property type="entry name" value="Znf_C2H2_sf"/>
</dbReference>
<dbReference type="InterPro" id="IPR050331">
    <property type="entry name" value="Zinc_finger"/>
</dbReference>
<proteinExistence type="predicted"/>
<name>A0AAW0ZLB1_9HYME</name>
<evidence type="ECO:0000256" key="8">
    <source>
        <dbReference type="PROSITE-ProRule" id="PRU00042"/>
    </source>
</evidence>
<evidence type="ECO:0000256" key="1">
    <source>
        <dbReference type="ARBA" id="ARBA00004123"/>
    </source>
</evidence>
<dbReference type="InterPro" id="IPR013087">
    <property type="entry name" value="Znf_C2H2_type"/>
</dbReference>
<dbReference type="GO" id="GO:0005634">
    <property type="term" value="C:nucleus"/>
    <property type="evidence" value="ECO:0007669"/>
    <property type="project" value="UniProtKB-SubCell"/>
</dbReference>
<evidence type="ECO:0000256" key="6">
    <source>
        <dbReference type="ARBA" id="ARBA00023125"/>
    </source>
</evidence>
<dbReference type="EMBL" id="JAWNGG020000172">
    <property type="protein sequence ID" value="KAK9298582.1"/>
    <property type="molecule type" value="Genomic_DNA"/>
</dbReference>
<dbReference type="GO" id="GO:0003677">
    <property type="term" value="F:DNA binding"/>
    <property type="evidence" value="ECO:0007669"/>
    <property type="project" value="UniProtKB-KW"/>
</dbReference>
<keyword evidence="6" id="KW-0238">DNA-binding</keyword>
<keyword evidence="5" id="KW-0862">Zinc</keyword>
<keyword evidence="4 8" id="KW-0863">Zinc-finger</keyword>
<evidence type="ECO:0000313" key="10">
    <source>
        <dbReference type="EMBL" id="KAK9298582.1"/>
    </source>
</evidence>
<dbReference type="GO" id="GO:0010468">
    <property type="term" value="P:regulation of gene expression"/>
    <property type="evidence" value="ECO:0007669"/>
    <property type="project" value="TreeGrafter"/>
</dbReference>
<dbReference type="SMART" id="SM00355">
    <property type="entry name" value="ZnF_C2H2"/>
    <property type="match status" value="5"/>
</dbReference>
<feature type="domain" description="C2H2-type" evidence="9">
    <location>
        <begin position="91"/>
        <end position="114"/>
    </location>
</feature>
<protein>
    <recommendedName>
        <fullName evidence="9">C2H2-type domain-containing protein</fullName>
    </recommendedName>
</protein>
<keyword evidence="7" id="KW-0539">Nucleus</keyword>
<organism evidence="10 11">
    <name type="scientific">Tetragonisca angustula</name>
    <dbReference type="NCBI Taxonomy" id="166442"/>
    <lineage>
        <taxon>Eukaryota</taxon>
        <taxon>Metazoa</taxon>
        <taxon>Ecdysozoa</taxon>
        <taxon>Arthropoda</taxon>
        <taxon>Hexapoda</taxon>
        <taxon>Insecta</taxon>
        <taxon>Pterygota</taxon>
        <taxon>Neoptera</taxon>
        <taxon>Endopterygota</taxon>
        <taxon>Hymenoptera</taxon>
        <taxon>Apocrita</taxon>
        <taxon>Aculeata</taxon>
        <taxon>Apoidea</taxon>
        <taxon>Anthophila</taxon>
        <taxon>Apidae</taxon>
        <taxon>Tetragonisca</taxon>
    </lineage>
</organism>
<sequence>MKCVEEDSISNKIDDYSYLLHVNLTQKTEEGMKRQKLIKFNINVAKKYKTSISEQQNIENRIENKGPKGFTTNSSFAMDVSKKNVNGLKKLQCNICDKKFNSLTILKEHMFILHDSLFEDPELSNLPTIPPTINDNRKIQNLSTRDIYTSKEKHDLLHKMQTPKKILQNDDKHGKKGVYQTFNADKKKNRKWRCSPCKENFALLRNYLRHKYYCHNDESVVHICDNCNKILTSVAMVNIHMCTNVISWICKRCNFNFSSSVSLTKHNMNCHLEKVGPHVCKICKLSFLTAYMLTKHEATHSK</sequence>
<evidence type="ECO:0000256" key="3">
    <source>
        <dbReference type="ARBA" id="ARBA00022737"/>
    </source>
</evidence>
<evidence type="ECO:0000259" key="9">
    <source>
        <dbReference type="PROSITE" id="PS50157"/>
    </source>
</evidence>
<evidence type="ECO:0000256" key="2">
    <source>
        <dbReference type="ARBA" id="ARBA00022723"/>
    </source>
</evidence>
<gene>
    <name evidence="10" type="ORF">QLX08_008166</name>
</gene>
<evidence type="ECO:0000256" key="5">
    <source>
        <dbReference type="ARBA" id="ARBA00022833"/>
    </source>
</evidence>
<dbReference type="Gene3D" id="3.30.160.60">
    <property type="entry name" value="Classic Zinc Finger"/>
    <property type="match status" value="1"/>
</dbReference>
<comment type="subcellular location">
    <subcellularLocation>
        <location evidence="1">Nucleus</location>
    </subcellularLocation>
</comment>
<dbReference type="PROSITE" id="PS00028">
    <property type="entry name" value="ZINC_FINGER_C2H2_1"/>
    <property type="match status" value="3"/>
</dbReference>
<evidence type="ECO:0000313" key="11">
    <source>
        <dbReference type="Proteomes" id="UP001432146"/>
    </source>
</evidence>
<feature type="domain" description="C2H2-type" evidence="9">
    <location>
        <begin position="278"/>
        <end position="302"/>
    </location>
</feature>
<dbReference type="PANTHER" id="PTHR16515">
    <property type="entry name" value="PR DOMAIN ZINC FINGER PROTEIN"/>
    <property type="match status" value="1"/>
</dbReference>
<accession>A0AAW0ZLB1</accession>
<dbReference type="PROSITE" id="PS50157">
    <property type="entry name" value="ZINC_FINGER_C2H2_2"/>
    <property type="match status" value="2"/>
</dbReference>